<dbReference type="Pfam" id="PF07883">
    <property type="entry name" value="Cupin_2"/>
    <property type="match status" value="1"/>
</dbReference>
<dbReference type="CDD" id="cd02233">
    <property type="entry name" value="cupin_HNL-like"/>
    <property type="match status" value="1"/>
</dbReference>
<name>A0ABU0S6N3_9HYPH</name>
<evidence type="ECO:0000259" key="1">
    <source>
        <dbReference type="Pfam" id="PF07883"/>
    </source>
</evidence>
<accession>A0ABU0S6N3</accession>
<dbReference type="Gene3D" id="2.60.120.10">
    <property type="entry name" value="Jelly Rolls"/>
    <property type="match status" value="1"/>
</dbReference>
<reference evidence="2 3" key="1">
    <citation type="submission" date="2023-07" db="EMBL/GenBank/DDBJ databases">
        <title>Comparative genomics of wheat-associated soil bacteria to identify genetic determinants of phenazine resistance.</title>
        <authorList>
            <person name="Mouncey N."/>
        </authorList>
    </citation>
    <scope>NUCLEOTIDE SEQUENCE [LARGE SCALE GENOMIC DNA]</scope>
    <source>
        <strain evidence="2 3">W4I11</strain>
    </source>
</reference>
<dbReference type="PANTHER" id="PTHR43698">
    <property type="entry name" value="RIBD C-TERMINAL DOMAIN CONTAINING PROTEIN"/>
    <property type="match status" value="1"/>
</dbReference>
<evidence type="ECO:0000313" key="3">
    <source>
        <dbReference type="Proteomes" id="UP001237780"/>
    </source>
</evidence>
<dbReference type="EMBL" id="JAUSZT010000003">
    <property type="protein sequence ID" value="MDQ0996412.1"/>
    <property type="molecule type" value="Genomic_DNA"/>
</dbReference>
<gene>
    <name evidence="2" type="ORF">QFZ34_001594</name>
</gene>
<dbReference type="SUPFAM" id="SSF51182">
    <property type="entry name" value="RmlC-like cupins"/>
    <property type="match status" value="1"/>
</dbReference>
<comment type="caution">
    <text evidence="2">The sequence shown here is derived from an EMBL/GenBank/DDBJ whole genome shotgun (WGS) entry which is preliminary data.</text>
</comment>
<keyword evidence="3" id="KW-1185">Reference proteome</keyword>
<feature type="domain" description="Cupin type-2" evidence="1">
    <location>
        <begin position="60"/>
        <end position="114"/>
    </location>
</feature>
<dbReference type="InterPro" id="IPR047263">
    <property type="entry name" value="HNL-like_cupin"/>
</dbReference>
<sequence>MSEVSEIMNSPKRCPQQMTVRRAGQSIAPAPANISTAPFWAQMLLESDVDGENNVMQAYVEPGVITNWHTHPRGQFLYVLSGVGFAQCDGGPMVELRAGDCVWFAPDERHWHGASPTSTFCYISIQATQDGTAVSWLEPVIREEAAQ</sequence>
<organism evidence="2 3">
    <name type="scientific">Phyllobacterium ifriqiyense</name>
    <dbReference type="NCBI Taxonomy" id="314238"/>
    <lineage>
        <taxon>Bacteria</taxon>
        <taxon>Pseudomonadati</taxon>
        <taxon>Pseudomonadota</taxon>
        <taxon>Alphaproteobacteria</taxon>
        <taxon>Hyphomicrobiales</taxon>
        <taxon>Phyllobacteriaceae</taxon>
        <taxon>Phyllobacterium</taxon>
    </lineage>
</organism>
<dbReference type="PANTHER" id="PTHR43698:SF1">
    <property type="entry name" value="BLL4564 PROTEIN"/>
    <property type="match status" value="1"/>
</dbReference>
<dbReference type="InterPro" id="IPR011051">
    <property type="entry name" value="RmlC_Cupin_sf"/>
</dbReference>
<proteinExistence type="predicted"/>
<dbReference type="InterPro" id="IPR013096">
    <property type="entry name" value="Cupin_2"/>
</dbReference>
<evidence type="ECO:0000313" key="2">
    <source>
        <dbReference type="EMBL" id="MDQ0996412.1"/>
    </source>
</evidence>
<protein>
    <submittedName>
        <fullName evidence="2">Quercetin dioxygenase-like cupin family protein</fullName>
    </submittedName>
</protein>
<dbReference type="InterPro" id="IPR014710">
    <property type="entry name" value="RmlC-like_jellyroll"/>
</dbReference>
<dbReference type="Proteomes" id="UP001237780">
    <property type="component" value="Unassembled WGS sequence"/>
</dbReference>